<gene>
    <name evidence="1" type="ORF">F383_07207</name>
</gene>
<keyword evidence="2" id="KW-1185">Reference proteome</keyword>
<evidence type="ECO:0000313" key="2">
    <source>
        <dbReference type="Proteomes" id="UP000032142"/>
    </source>
</evidence>
<organism evidence="1 2">
    <name type="scientific">Gossypium arboreum</name>
    <name type="common">Tree cotton</name>
    <name type="synonym">Gossypium nanking</name>
    <dbReference type="NCBI Taxonomy" id="29729"/>
    <lineage>
        <taxon>Eukaryota</taxon>
        <taxon>Viridiplantae</taxon>
        <taxon>Streptophyta</taxon>
        <taxon>Embryophyta</taxon>
        <taxon>Tracheophyta</taxon>
        <taxon>Spermatophyta</taxon>
        <taxon>Magnoliopsida</taxon>
        <taxon>eudicotyledons</taxon>
        <taxon>Gunneridae</taxon>
        <taxon>Pentapetalae</taxon>
        <taxon>rosids</taxon>
        <taxon>malvids</taxon>
        <taxon>Malvales</taxon>
        <taxon>Malvaceae</taxon>
        <taxon>Malvoideae</taxon>
        <taxon>Gossypium</taxon>
    </lineage>
</organism>
<sequence>MVSFDFGSWANSRFLSCVYLQVCRIR</sequence>
<dbReference type="Proteomes" id="UP000032142">
    <property type="component" value="Unassembled WGS sequence"/>
</dbReference>
<dbReference type="AlphaFoldDB" id="A0A0B0NI19"/>
<dbReference type="EMBL" id="KN395843">
    <property type="protein sequence ID" value="KHG11434.1"/>
    <property type="molecule type" value="Genomic_DNA"/>
</dbReference>
<accession>A0A0B0NI19</accession>
<protein>
    <submittedName>
        <fullName evidence="1">Uncharacterized protein</fullName>
    </submittedName>
</protein>
<name>A0A0B0NI19_GOSAR</name>
<evidence type="ECO:0000313" key="1">
    <source>
        <dbReference type="EMBL" id="KHG11434.1"/>
    </source>
</evidence>
<proteinExistence type="predicted"/>
<reference evidence="2" key="1">
    <citation type="submission" date="2014-09" db="EMBL/GenBank/DDBJ databases">
        <authorList>
            <person name="Mudge J."/>
            <person name="Ramaraj T."/>
            <person name="Lindquist I.E."/>
            <person name="Bharti A.K."/>
            <person name="Sundararajan A."/>
            <person name="Cameron C.T."/>
            <person name="Woodward J.E."/>
            <person name="May G.D."/>
            <person name="Brubaker C."/>
            <person name="Broadhvest J."/>
            <person name="Wilkins T.A."/>
        </authorList>
    </citation>
    <scope>NUCLEOTIDE SEQUENCE</scope>
    <source>
        <strain evidence="2">cv. AKA8401</strain>
    </source>
</reference>